<evidence type="ECO:0000313" key="2">
    <source>
        <dbReference type="EMBL" id="OEH77997.1"/>
    </source>
</evidence>
<proteinExistence type="predicted"/>
<sequence>MGGAKAFSSYQPDLPPDGVASSLEERGAKKGEVDESSSLLGSEVFANVIERTRLGRGAHLPQRQQQKISRHFQLYAKAVESYKAIARKELLEIYRICRREDWPLRLFVSGSSRGDAPTLAEKRMEYAHTDRSICRFFLSELLRLCGPPFASYFCTAVLRFIAQVIATERSAFRGSEAEGRRLRMAALSFIEQTLRFCDAPSPVPSDVAELAQAVRARLMALPQEEA</sequence>
<gene>
    <name evidence="2" type="ORF">cyc_06473</name>
</gene>
<feature type="region of interest" description="Disordered" evidence="1">
    <location>
        <begin position="1"/>
        <end position="35"/>
    </location>
</feature>
<dbReference type="EMBL" id="JROU02000906">
    <property type="protein sequence ID" value="OEH77997.1"/>
    <property type="molecule type" value="Genomic_DNA"/>
</dbReference>
<reference evidence="2 3" key="1">
    <citation type="journal article" date="2016" name="BMC Genomics">
        <title>Comparative genomics reveals Cyclospora cayetanensis possesses coccidia-like metabolism and invasion components but unique surface antigens.</title>
        <authorList>
            <person name="Liu S."/>
            <person name="Wang L."/>
            <person name="Zheng H."/>
            <person name="Xu Z."/>
            <person name="Roellig D.M."/>
            <person name="Li N."/>
            <person name="Frace M.A."/>
            <person name="Tang K."/>
            <person name="Arrowood M.J."/>
            <person name="Moss D.M."/>
            <person name="Zhang L."/>
            <person name="Feng Y."/>
            <person name="Xiao L."/>
        </authorList>
    </citation>
    <scope>NUCLEOTIDE SEQUENCE [LARGE SCALE GENOMIC DNA]</scope>
    <source>
        <strain evidence="2 3">CHN_HEN01</strain>
    </source>
</reference>
<protein>
    <submittedName>
        <fullName evidence="2">Uncharacterized protein</fullName>
    </submittedName>
</protein>
<dbReference type="VEuPathDB" id="ToxoDB:cyc_06473"/>
<dbReference type="VEuPathDB" id="ToxoDB:LOC34622630"/>
<evidence type="ECO:0000313" key="3">
    <source>
        <dbReference type="Proteomes" id="UP000095192"/>
    </source>
</evidence>
<name>A0A1D3D3I0_9EIME</name>
<accession>A0A1D3D3I0</accession>
<comment type="caution">
    <text evidence="2">The sequence shown here is derived from an EMBL/GenBank/DDBJ whole genome shotgun (WGS) entry which is preliminary data.</text>
</comment>
<dbReference type="AlphaFoldDB" id="A0A1D3D3I0"/>
<evidence type="ECO:0000256" key="1">
    <source>
        <dbReference type="SAM" id="MobiDB-lite"/>
    </source>
</evidence>
<keyword evidence="3" id="KW-1185">Reference proteome</keyword>
<organism evidence="2 3">
    <name type="scientific">Cyclospora cayetanensis</name>
    <dbReference type="NCBI Taxonomy" id="88456"/>
    <lineage>
        <taxon>Eukaryota</taxon>
        <taxon>Sar</taxon>
        <taxon>Alveolata</taxon>
        <taxon>Apicomplexa</taxon>
        <taxon>Conoidasida</taxon>
        <taxon>Coccidia</taxon>
        <taxon>Eucoccidiorida</taxon>
        <taxon>Eimeriorina</taxon>
        <taxon>Eimeriidae</taxon>
        <taxon>Cyclospora</taxon>
    </lineage>
</organism>
<dbReference type="Proteomes" id="UP000095192">
    <property type="component" value="Unassembled WGS sequence"/>
</dbReference>
<dbReference type="InParanoid" id="A0A1D3D3I0"/>
<feature type="compositionally biased region" description="Basic and acidic residues" evidence="1">
    <location>
        <begin position="23"/>
        <end position="33"/>
    </location>
</feature>